<keyword evidence="3" id="KW-1185">Reference proteome</keyword>
<dbReference type="HOGENOM" id="CLU_2080912_0_0_3"/>
<evidence type="ECO:0000313" key="2">
    <source>
        <dbReference type="EMBL" id="EGJ29554.1"/>
    </source>
</evidence>
<dbReference type="RefSeq" id="WP_008189626.1">
    <property type="nucleotide sequence ID" value="NZ_GL890969.1"/>
</dbReference>
<name>F4Y143_9CYAN</name>
<evidence type="ECO:0000313" key="3">
    <source>
        <dbReference type="Proteomes" id="UP000003959"/>
    </source>
</evidence>
<evidence type="ECO:0000313" key="1">
    <source>
        <dbReference type="EMBL" id="AEE88217.1"/>
    </source>
</evidence>
<dbReference type="eggNOG" id="COG3385">
    <property type="taxonomic scope" value="Bacteria"/>
</dbReference>
<reference evidence="1 3" key="1">
    <citation type="journal article" date="2011" name="Proc. Natl. Acad. Sci. U.S.A.">
        <title>Genomic insights into the physiology and ecology of the marine filamentous cyanobacterium Lyngbya majuscula.</title>
        <authorList>
            <person name="Jones A.C."/>
            <person name="Monroe E.A."/>
            <person name="Podell S."/>
            <person name="Hess W.R."/>
            <person name="Klages S."/>
            <person name="Esquenazi E."/>
            <person name="Niessen S."/>
            <person name="Hoover H."/>
            <person name="Rothmann M."/>
            <person name="Lasken R.S."/>
            <person name="Yates J.R.III."/>
            <person name="Reinhardt R."/>
            <person name="Kube M."/>
            <person name="Burkart M.D."/>
            <person name="Allen E.E."/>
            <person name="Dorrestein P.C."/>
            <person name="Gerwick W.H."/>
            <person name="Gerwick L."/>
        </authorList>
    </citation>
    <scope>NUCLEOTIDE SEQUENCE [LARGE SCALE GENOMIC DNA]</scope>
    <source>
        <strain evidence="1 3">3L</strain>
    </source>
</reference>
<protein>
    <submittedName>
        <fullName evidence="2">Uncharacterized protein</fullName>
    </submittedName>
</protein>
<accession>F4Y143</accession>
<proteinExistence type="predicted"/>
<dbReference type="Proteomes" id="UP000003959">
    <property type="component" value="Unassembled WGS sequence"/>
</dbReference>
<dbReference type="AlphaFoldDB" id="F4Y143"/>
<dbReference type="EMBL" id="GL890969">
    <property type="protein sequence ID" value="EGJ29554.1"/>
    <property type="molecule type" value="Genomic_DNA"/>
</dbReference>
<dbReference type="EMBL" id="HQ696495">
    <property type="protein sequence ID" value="AEE88217.1"/>
    <property type="molecule type" value="Genomic_DNA"/>
</dbReference>
<gene>
    <name evidence="2" type="ORF">LYNGBM3L_63370</name>
</gene>
<sequence length="122" mass="13760">MKLKRLREFSQKVYNQMGTAKDAVFELMDAAILTLRPSCLAELSLSSVFRREWHSAYEALSDCRPHWSNLLKLFILEIPPIIHPILVADHSPYSLPDAVTLTEKTYEYQASSVSVNPPVGVG</sequence>
<reference evidence="2" key="2">
    <citation type="journal article" date="2011" name="Proc. Natl. Acad. Sci. U.S.A.">
        <title>Genomic insights into the physiology and ecology of the marine filamentous cyanobacterium Lyngbya majuscula.</title>
        <authorList>
            <person name="Jones A.C."/>
            <person name="Monroe E.A."/>
            <person name="Podell S."/>
            <person name="Hess W.R."/>
            <person name="Klages S."/>
            <person name="Esquenazi E."/>
            <person name="Niessen S."/>
            <person name="Hoover H."/>
            <person name="Rothmann M."/>
            <person name="Lasken R.S."/>
            <person name="Yates J.R.III."/>
            <person name="Reinhardt R."/>
            <person name="Kube M."/>
            <person name="Burkart M.D."/>
            <person name="Allen E.E."/>
            <person name="Dorrestein P.C."/>
            <person name="Gerwick W.H."/>
            <person name="Gerwick L."/>
        </authorList>
    </citation>
    <scope>NUCLEOTIDE SEQUENCE</scope>
    <source>
        <strain evidence="2">3L</strain>
    </source>
</reference>
<organism evidence="2 3">
    <name type="scientific">Moorena producens 3L</name>
    <dbReference type="NCBI Taxonomy" id="489825"/>
    <lineage>
        <taxon>Bacteria</taxon>
        <taxon>Bacillati</taxon>
        <taxon>Cyanobacteriota</taxon>
        <taxon>Cyanophyceae</taxon>
        <taxon>Coleofasciculales</taxon>
        <taxon>Coleofasciculaceae</taxon>
        <taxon>Moorena</taxon>
    </lineage>
</organism>